<dbReference type="Proteomes" id="UP000886595">
    <property type="component" value="Unassembled WGS sequence"/>
</dbReference>
<dbReference type="AlphaFoldDB" id="A0A8X7S638"/>
<dbReference type="GO" id="GO:0003677">
    <property type="term" value="F:DNA binding"/>
    <property type="evidence" value="ECO:0007669"/>
    <property type="project" value="UniProtKB-KW"/>
</dbReference>
<accession>A0A8X7S638</accession>
<evidence type="ECO:0000256" key="4">
    <source>
        <dbReference type="ARBA" id="ARBA00023163"/>
    </source>
</evidence>
<dbReference type="Gene3D" id="2.170.150.80">
    <property type="entry name" value="NAC domain"/>
    <property type="match status" value="1"/>
</dbReference>
<keyword evidence="2" id="KW-0805">Transcription regulation</keyword>
<dbReference type="EMBL" id="JAAMPC010000008">
    <property type="protein sequence ID" value="KAG2300605.1"/>
    <property type="molecule type" value="Genomic_DNA"/>
</dbReference>
<evidence type="ECO:0000256" key="1">
    <source>
        <dbReference type="ARBA" id="ARBA00004123"/>
    </source>
</evidence>
<feature type="domain" description="NAC" evidence="6">
    <location>
        <begin position="16"/>
        <end position="144"/>
    </location>
</feature>
<keyword evidence="3" id="KW-0238">DNA-binding</keyword>
<dbReference type="InterPro" id="IPR036093">
    <property type="entry name" value="NAC_dom_sf"/>
</dbReference>
<gene>
    <name evidence="7" type="ORF">Bca52824_037077</name>
</gene>
<protein>
    <recommendedName>
        <fullName evidence="6">NAC domain-containing protein</fullName>
    </recommendedName>
</protein>
<evidence type="ECO:0000256" key="3">
    <source>
        <dbReference type="ARBA" id="ARBA00023125"/>
    </source>
</evidence>
<keyword evidence="4" id="KW-0804">Transcription</keyword>
<dbReference type="GO" id="GO:0006355">
    <property type="term" value="P:regulation of DNA-templated transcription"/>
    <property type="evidence" value="ECO:0007669"/>
    <property type="project" value="InterPro"/>
</dbReference>
<dbReference type="GO" id="GO:0005634">
    <property type="term" value="C:nucleus"/>
    <property type="evidence" value="ECO:0007669"/>
    <property type="project" value="UniProtKB-SubCell"/>
</dbReference>
<evidence type="ECO:0000313" key="7">
    <source>
        <dbReference type="EMBL" id="KAG2300605.1"/>
    </source>
</evidence>
<sequence length="312" mass="35581">MTDPVSGNDASAVKPIAPGFRFHPTDEELVTYYLKRKVQGKPMRFEAIGEVNVYKKYARLKTKDQEWFFFCALEKKHNSHTVINRATKTGYWKKTGLISVVKSLVFYKGRAPKGNRTNWIIHEYHLVGNKLEIDSYVLCRVFLKGPPTGCIYAPFSEQDWDDDGGGGINAKIQQENHLQSKNLSDDNNEEQLTRECIPFCVNKEAPFPLTQYKRKRQIDDSFGSYNNNSSHTTQDQCENEPEPVATMVPTTSSTTELIHHLEKEKQQMAVERGTYQLDLMSAEVMASFLQGKIDALRAENEELKKTTNSNKG</sequence>
<name>A0A8X7S638_BRACI</name>
<dbReference type="PROSITE" id="PS51005">
    <property type="entry name" value="NAC"/>
    <property type="match status" value="1"/>
</dbReference>
<evidence type="ECO:0000259" key="6">
    <source>
        <dbReference type="PROSITE" id="PS51005"/>
    </source>
</evidence>
<evidence type="ECO:0000256" key="2">
    <source>
        <dbReference type="ARBA" id="ARBA00023015"/>
    </source>
</evidence>
<keyword evidence="5" id="KW-0539">Nucleus</keyword>
<evidence type="ECO:0000313" key="8">
    <source>
        <dbReference type="Proteomes" id="UP000886595"/>
    </source>
</evidence>
<dbReference type="PANTHER" id="PTHR31989">
    <property type="entry name" value="NAC DOMAIN-CONTAINING PROTEIN 82-RELATED"/>
    <property type="match status" value="1"/>
</dbReference>
<dbReference type="Pfam" id="PF02365">
    <property type="entry name" value="NAM"/>
    <property type="match status" value="1"/>
</dbReference>
<dbReference type="OrthoDB" id="1042491at2759"/>
<evidence type="ECO:0000256" key="5">
    <source>
        <dbReference type="ARBA" id="ARBA00023242"/>
    </source>
</evidence>
<reference evidence="7 8" key="1">
    <citation type="submission" date="2020-02" db="EMBL/GenBank/DDBJ databases">
        <authorList>
            <person name="Ma Q."/>
            <person name="Huang Y."/>
            <person name="Song X."/>
            <person name="Pei D."/>
        </authorList>
    </citation>
    <scope>NUCLEOTIDE SEQUENCE [LARGE SCALE GENOMIC DNA]</scope>
    <source>
        <strain evidence="7">Sxm20200214</strain>
        <tissue evidence="7">Leaf</tissue>
    </source>
</reference>
<dbReference type="SUPFAM" id="SSF101941">
    <property type="entry name" value="NAC domain"/>
    <property type="match status" value="1"/>
</dbReference>
<comment type="caution">
    <text evidence="7">The sequence shown here is derived from an EMBL/GenBank/DDBJ whole genome shotgun (WGS) entry which is preliminary data.</text>
</comment>
<keyword evidence="8" id="KW-1185">Reference proteome</keyword>
<comment type="subcellular location">
    <subcellularLocation>
        <location evidence="1">Nucleus</location>
    </subcellularLocation>
</comment>
<proteinExistence type="predicted"/>
<organism evidence="7 8">
    <name type="scientific">Brassica carinata</name>
    <name type="common">Ethiopian mustard</name>
    <name type="synonym">Abyssinian cabbage</name>
    <dbReference type="NCBI Taxonomy" id="52824"/>
    <lineage>
        <taxon>Eukaryota</taxon>
        <taxon>Viridiplantae</taxon>
        <taxon>Streptophyta</taxon>
        <taxon>Embryophyta</taxon>
        <taxon>Tracheophyta</taxon>
        <taxon>Spermatophyta</taxon>
        <taxon>Magnoliopsida</taxon>
        <taxon>eudicotyledons</taxon>
        <taxon>Gunneridae</taxon>
        <taxon>Pentapetalae</taxon>
        <taxon>rosids</taxon>
        <taxon>malvids</taxon>
        <taxon>Brassicales</taxon>
        <taxon>Brassicaceae</taxon>
        <taxon>Brassiceae</taxon>
        <taxon>Brassica</taxon>
    </lineage>
</organism>
<dbReference type="InterPro" id="IPR003441">
    <property type="entry name" value="NAC-dom"/>
</dbReference>